<proteinExistence type="predicted"/>
<dbReference type="EnsemblFungi" id="CEF78286">
    <property type="protein sequence ID" value="CEF78286"/>
    <property type="gene ID" value="FGRRES_15189"/>
</dbReference>
<dbReference type="EMBL" id="HG970333">
    <property type="protein sequence ID" value="CEF78286.1"/>
    <property type="molecule type" value="Genomic_DNA"/>
</dbReference>
<gene>
    <name evidence="2" type="ORF">FGRAMPH1_01T12965</name>
</gene>
<dbReference type="VEuPathDB" id="FungiDB:FGRAMPH1_01G12965"/>
<keyword evidence="4" id="KW-1185">Reference proteome</keyword>
<evidence type="ECO:0000313" key="3">
    <source>
        <dbReference type="EnsemblFungi" id="CEF78286"/>
    </source>
</evidence>
<evidence type="ECO:0000256" key="1">
    <source>
        <dbReference type="SAM" id="Coils"/>
    </source>
</evidence>
<reference evidence="2 4" key="4">
    <citation type="journal article" date="2015" name="BMC Genomics">
        <title>The completed genome sequence of the pathogenic ascomycete fungus Fusarium graminearum.</title>
        <authorList>
            <person name="King R."/>
            <person name="Urban M."/>
            <person name="Hammond-Kosack M.C."/>
            <person name="Hassani-Pak K."/>
            <person name="Hammond-Kosack K.E."/>
        </authorList>
    </citation>
    <scope>NUCLEOTIDE SEQUENCE [LARGE SCALE GENOMIC DNA]</scope>
    <source>
        <strain evidence="4">ATCC MYA-4620 / CBS 123657 / FGSC 9075 / NRRL 31084 / PH-1</strain>
        <strain evidence="2">PH-1</strain>
    </source>
</reference>
<reference key="3">
    <citation type="submission" date="2014-02" db="EMBL/GenBank/DDBJ databases">
        <title>A revised Fusarium graminearum genomic reference sequence using whole shotgun re-sequencing.</title>
        <authorList>
            <person name="King R."/>
            <person name="Urban M."/>
            <person name="Hassani-Pak K."/>
            <person name="Hammond-Kosack K."/>
        </authorList>
    </citation>
    <scope>NUCLEOTIDE SEQUENCE</scope>
    <source>
        <strain>PH-1</strain>
    </source>
</reference>
<keyword evidence="1" id="KW-0175">Coiled coil</keyword>
<sequence>MAKLTLPTLSQFTAIITKRKAAEKQQAELKKIKAKIKDLERQREEMVEKEKTLETEVEKAKELLREAIESLKY</sequence>
<dbReference type="AlphaFoldDB" id="A0A0E0S461"/>
<evidence type="ECO:0000313" key="2">
    <source>
        <dbReference type="EMBL" id="CEF78286.1"/>
    </source>
</evidence>
<reference evidence="3 4" key="1">
    <citation type="journal article" date="2007" name="Science">
        <title>The Fusarium graminearum genome reveals a link between localized polymorphism and pathogen specialization.</title>
        <authorList>
            <person name="Cuomo C.A."/>
            <person name="Gueldener U."/>
            <person name="Xu J.-R."/>
            <person name="Trail F."/>
            <person name="Turgeon B.G."/>
            <person name="Di Pietro A."/>
            <person name="Walton J.D."/>
            <person name="Ma L.-J."/>
            <person name="Baker S.E."/>
            <person name="Rep M."/>
            <person name="Adam G."/>
            <person name="Antoniw J."/>
            <person name="Baldwin T."/>
            <person name="Calvo S.E."/>
            <person name="Chang Y.-L."/>
            <person name="DeCaprio D."/>
            <person name="Gale L.R."/>
            <person name="Gnerre S."/>
            <person name="Goswami R.S."/>
            <person name="Hammond-Kosack K."/>
            <person name="Harris L.J."/>
            <person name="Hilburn K."/>
            <person name="Kennell J.C."/>
            <person name="Kroken S."/>
            <person name="Magnuson J.K."/>
            <person name="Mannhaupt G."/>
            <person name="Mauceli E.W."/>
            <person name="Mewes H.-W."/>
            <person name="Mitterbauer R."/>
            <person name="Muehlbauer G."/>
            <person name="Muensterkoetter M."/>
            <person name="Nelson D."/>
            <person name="O'Donnell K."/>
            <person name="Ouellet T."/>
            <person name="Qi W."/>
            <person name="Quesneville H."/>
            <person name="Roncero M.I.G."/>
            <person name="Seong K.-Y."/>
            <person name="Tetko I.V."/>
            <person name="Urban M."/>
            <person name="Waalwijk C."/>
            <person name="Ward T.J."/>
            <person name="Yao J."/>
            <person name="Birren B.W."/>
            <person name="Kistler H.C."/>
        </authorList>
    </citation>
    <scope>NUCLEOTIDE SEQUENCE [LARGE SCALE GENOMIC DNA]</scope>
    <source>
        <strain evidence="4">ATCC MYA-4620 / CBS 123657 / FGSC 9075 / NRRL 31084 / PH-1</strain>
        <strain evidence="3">PH-1 / ATCC MYA-4620 / FGSC 9075 / NRRL 31084</strain>
    </source>
</reference>
<reference evidence="3" key="5">
    <citation type="submission" date="2017-01" db="UniProtKB">
        <authorList>
            <consortium name="EnsemblFungi"/>
        </authorList>
    </citation>
    <scope>IDENTIFICATION</scope>
    <source>
        <strain evidence="3">PH-1 / ATCC MYA-4620 / FGSC 9075 / NRRL 31084</strain>
    </source>
</reference>
<name>A0A0E0S461_GIBZE</name>
<dbReference type="Proteomes" id="UP000070720">
    <property type="component" value="Chromosome 2"/>
</dbReference>
<feature type="coiled-coil region" evidence="1">
    <location>
        <begin position="15"/>
        <end position="70"/>
    </location>
</feature>
<evidence type="ECO:0000313" key="4">
    <source>
        <dbReference type="Proteomes" id="UP000070720"/>
    </source>
</evidence>
<dbReference type="InParanoid" id="A0A0E0S461"/>
<organism evidence="3">
    <name type="scientific">Gibberella zeae (strain ATCC MYA-4620 / CBS 123657 / FGSC 9075 / NRRL 31084 / PH-1)</name>
    <name type="common">Wheat head blight fungus</name>
    <name type="synonym">Fusarium graminearum</name>
    <dbReference type="NCBI Taxonomy" id="229533"/>
    <lineage>
        <taxon>Eukaryota</taxon>
        <taxon>Fungi</taxon>
        <taxon>Dikarya</taxon>
        <taxon>Ascomycota</taxon>
        <taxon>Pezizomycotina</taxon>
        <taxon>Sordariomycetes</taxon>
        <taxon>Hypocreomycetidae</taxon>
        <taxon>Hypocreales</taxon>
        <taxon>Nectriaceae</taxon>
        <taxon>Fusarium</taxon>
    </lineage>
</organism>
<reference evidence="3 4" key="2">
    <citation type="journal article" date="2010" name="Nature">
        <title>Comparative genomics reveals mobile pathogenicity chromosomes in Fusarium.</title>
        <authorList>
            <person name="Ma L.J."/>
            <person name="van der Does H.C."/>
            <person name="Borkovich K.A."/>
            <person name="Coleman J.J."/>
            <person name="Daboussi M.J."/>
            <person name="Di Pietro A."/>
            <person name="Dufresne M."/>
            <person name="Freitag M."/>
            <person name="Grabherr M."/>
            <person name="Henrissat B."/>
            <person name="Houterman P.M."/>
            <person name="Kang S."/>
            <person name="Shim W.B."/>
            <person name="Woloshuk C."/>
            <person name="Xie X."/>
            <person name="Xu J.R."/>
            <person name="Antoniw J."/>
            <person name="Baker S.E."/>
            <person name="Bluhm B.H."/>
            <person name="Breakspear A."/>
            <person name="Brown D.W."/>
            <person name="Butchko R.A."/>
            <person name="Chapman S."/>
            <person name="Coulson R."/>
            <person name="Coutinho P.M."/>
            <person name="Danchin E.G."/>
            <person name="Diener A."/>
            <person name="Gale L.R."/>
            <person name="Gardiner D.M."/>
            <person name="Goff S."/>
            <person name="Hammond-Kosack K.E."/>
            <person name="Hilburn K."/>
            <person name="Hua-Van A."/>
            <person name="Jonkers W."/>
            <person name="Kazan K."/>
            <person name="Kodira C.D."/>
            <person name="Koehrsen M."/>
            <person name="Kumar L."/>
            <person name="Lee Y.H."/>
            <person name="Li L."/>
            <person name="Manners J.M."/>
            <person name="Miranda-Saavedra D."/>
            <person name="Mukherjee M."/>
            <person name="Park G."/>
            <person name="Park J."/>
            <person name="Park S.Y."/>
            <person name="Proctor R.H."/>
            <person name="Regev A."/>
            <person name="Ruiz-Roldan M.C."/>
            <person name="Sain D."/>
            <person name="Sakthikumar S."/>
            <person name="Sykes S."/>
            <person name="Schwartz D.C."/>
            <person name="Turgeon B.G."/>
            <person name="Wapinski I."/>
            <person name="Yoder O."/>
            <person name="Young S."/>
            <person name="Zeng Q."/>
            <person name="Zhou S."/>
            <person name="Galagan J."/>
            <person name="Cuomo C.A."/>
            <person name="Kistler H.C."/>
            <person name="Rep M."/>
        </authorList>
    </citation>
    <scope>GENOME REANNOTATION</scope>
    <source>
        <strain evidence="4">ATCC MYA-4620 / CBS 123657 / FGSC 9075 / NRRL 31084 / PH-1</strain>
        <strain evidence="3">PH-1 / ATCC MYA-4620 / FGSC 9075 / NRRL 31084</strain>
    </source>
</reference>
<accession>A0A0E0S461</accession>
<protein>
    <submittedName>
        <fullName evidence="2">Chromosome 2, complete genome</fullName>
    </submittedName>
</protein>